<feature type="chain" id="PRO_5036409949" evidence="1">
    <location>
        <begin position="19"/>
        <end position="125"/>
    </location>
</feature>
<dbReference type="EMBL" id="CAJOAZ010002758">
    <property type="protein sequence ID" value="CAF3957219.1"/>
    <property type="molecule type" value="Genomic_DNA"/>
</dbReference>
<dbReference type="Proteomes" id="UP000663845">
    <property type="component" value="Unassembled WGS sequence"/>
</dbReference>
<dbReference type="EMBL" id="CAJOBB010004371">
    <property type="protein sequence ID" value="CAF4086092.1"/>
    <property type="molecule type" value="Genomic_DNA"/>
</dbReference>
<feature type="signal peptide" evidence="1">
    <location>
        <begin position="1"/>
        <end position="18"/>
    </location>
</feature>
<dbReference type="Proteomes" id="UP000663844">
    <property type="component" value="Unassembled WGS sequence"/>
</dbReference>
<dbReference type="Proteomes" id="UP000663860">
    <property type="component" value="Unassembled WGS sequence"/>
</dbReference>
<evidence type="ECO:0000313" key="6">
    <source>
        <dbReference type="Proteomes" id="UP000663845"/>
    </source>
</evidence>
<evidence type="ECO:0000256" key="1">
    <source>
        <dbReference type="SAM" id="SignalP"/>
    </source>
</evidence>
<evidence type="ECO:0000313" key="2">
    <source>
        <dbReference type="EMBL" id="CAF0908439.1"/>
    </source>
</evidence>
<dbReference type="EMBL" id="CAJNOG010000107">
    <property type="protein sequence ID" value="CAF0953271.1"/>
    <property type="molecule type" value="Genomic_DNA"/>
</dbReference>
<gene>
    <name evidence="2" type="ORF">IZO911_LOCUS12642</name>
    <name evidence="3" type="ORF">JYZ213_LOCUS13424</name>
    <name evidence="5" type="ORF">KXQ929_LOCUS33665</name>
    <name evidence="4" type="ORF">OXD698_LOCUS27034</name>
</gene>
<dbReference type="Proteomes" id="UP000663868">
    <property type="component" value="Unassembled WGS sequence"/>
</dbReference>
<evidence type="ECO:0000313" key="4">
    <source>
        <dbReference type="EMBL" id="CAF3957219.1"/>
    </source>
</evidence>
<dbReference type="EMBL" id="CAJNOE010000098">
    <property type="protein sequence ID" value="CAF0908439.1"/>
    <property type="molecule type" value="Genomic_DNA"/>
</dbReference>
<protein>
    <submittedName>
        <fullName evidence="3">Uncharacterized protein</fullName>
    </submittedName>
</protein>
<accession>A0A814DAR1</accession>
<dbReference type="AlphaFoldDB" id="A0A814DAR1"/>
<proteinExistence type="predicted"/>
<organism evidence="3 6">
    <name type="scientific">Adineta steineri</name>
    <dbReference type="NCBI Taxonomy" id="433720"/>
    <lineage>
        <taxon>Eukaryota</taxon>
        <taxon>Metazoa</taxon>
        <taxon>Spiralia</taxon>
        <taxon>Gnathifera</taxon>
        <taxon>Rotifera</taxon>
        <taxon>Eurotatoria</taxon>
        <taxon>Bdelloidea</taxon>
        <taxon>Adinetida</taxon>
        <taxon>Adinetidae</taxon>
        <taxon>Adineta</taxon>
    </lineage>
</organism>
<evidence type="ECO:0000313" key="5">
    <source>
        <dbReference type="EMBL" id="CAF4086092.1"/>
    </source>
</evidence>
<comment type="caution">
    <text evidence="3">The sequence shown here is derived from an EMBL/GenBank/DDBJ whole genome shotgun (WGS) entry which is preliminary data.</text>
</comment>
<name>A0A814DAR1_9BILA</name>
<sequence>MHWFCVLVPSILYHFVIAASFHLEPQEFAAAGTCARLHCQGRPCARCNKCRDWHFTGDQDQWNWVCNWENWNDADWSQWRSGSINFFTKRDDANCDGDIYFRGLIYDLLYDGDRNDGHLCLCEKH</sequence>
<evidence type="ECO:0000313" key="3">
    <source>
        <dbReference type="EMBL" id="CAF0953271.1"/>
    </source>
</evidence>
<reference evidence="3" key="1">
    <citation type="submission" date="2021-02" db="EMBL/GenBank/DDBJ databases">
        <authorList>
            <person name="Nowell W R."/>
        </authorList>
    </citation>
    <scope>NUCLEOTIDE SEQUENCE</scope>
</reference>
<keyword evidence="1" id="KW-0732">Signal</keyword>